<evidence type="ECO:0000313" key="4">
    <source>
        <dbReference type="Proteomes" id="UP000654108"/>
    </source>
</evidence>
<dbReference type="InterPro" id="IPR004360">
    <property type="entry name" value="Glyas_Fos-R_dOase_dom"/>
</dbReference>
<name>A0A927IQ62_9HYPH</name>
<evidence type="ECO:0000259" key="2">
    <source>
        <dbReference type="PROSITE" id="PS51819"/>
    </source>
</evidence>
<dbReference type="PANTHER" id="PTHR43048:SF3">
    <property type="entry name" value="METHYLMALONYL-COA EPIMERASE, MITOCHONDRIAL"/>
    <property type="match status" value="1"/>
</dbReference>
<dbReference type="InterPro" id="IPR029068">
    <property type="entry name" value="Glyas_Bleomycin-R_OHBP_Dase"/>
</dbReference>
<dbReference type="RefSeq" id="WP_191774100.1">
    <property type="nucleotide sequence ID" value="NZ_JACYFU010000002.1"/>
</dbReference>
<accession>A0A927IQ62</accession>
<dbReference type="EMBL" id="JACYFU010000002">
    <property type="protein sequence ID" value="MBD8065295.1"/>
    <property type="molecule type" value="Genomic_DNA"/>
</dbReference>
<evidence type="ECO:0000313" key="3">
    <source>
        <dbReference type="EMBL" id="MBD8065295.1"/>
    </source>
</evidence>
<dbReference type="GO" id="GO:0004493">
    <property type="term" value="F:methylmalonyl-CoA epimerase activity"/>
    <property type="evidence" value="ECO:0007669"/>
    <property type="project" value="TreeGrafter"/>
</dbReference>
<gene>
    <name evidence="3" type="ORF">IC608_07400</name>
</gene>
<dbReference type="InterPro" id="IPR037523">
    <property type="entry name" value="VOC_core"/>
</dbReference>
<proteinExistence type="predicted"/>
<organism evidence="3 4">
    <name type="scientific">Devosia oryzisoli</name>
    <dbReference type="NCBI Taxonomy" id="2774138"/>
    <lineage>
        <taxon>Bacteria</taxon>
        <taxon>Pseudomonadati</taxon>
        <taxon>Pseudomonadota</taxon>
        <taxon>Alphaproteobacteria</taxon>
        <taxon>Hyphomicrobiales</taxon>
        <taxon>Devosiaceae</taxon>
        <taxon>Devosia</taxon>
    </lineage>
</organism>
<reference evidence="3" key="1">
    <citation type="submission" date="2020-09" db="EMBL/GenBank/DDBJ databases">
        <title>Genome seq and assembly of Devosia sp.</title>
        <authorList>
            <person name="Chhetri G."/>
        </authorList>
    </citation>
    <scope>NUCLEOTIDE SEQUENCE</scope>
    <source>
        <strain evidence="3">PTR5</strain>
    </source>
</reference>
<dbReference type="AlphaFoldDB" id="A0A927IQ62"/>
<dbReference type="PROSITE" id="PS51819">
    <property type="entry name" value="VOC"/>
    <property type="match status" value="1"/>
</dbReference>
<keyword evidence="4" id="KW-1185">Reference proteome</keyword>
<evidence type="ECO:0000256" key="1">
    <source>
        <dbReference type="ARBA" id="ARBA00022723"/>
    </source>
</evidence>
<dbReference type="InterPro" id="IPR051785">
    <property type="entry name" value="MMCE/EMCE_epimerase"/>
</dbReference>
<feature type="domain" description="VOC" evidence="2">
    <location>
        <begin position="4"/>
        <end position="130"/>
    </location>
</feature>
<dbReference type="Pfam" id="PF00903">
    <property type="entry name" value="Glyoxalase"/>
    <property type="match status" value="1"/>
</dbReference>
<dbReference type="GO" id="GO:0046872">
    <property type="term" value="F:metal ion binding"/>
    <property type="evidence" value="ECO:0007669"/>
    <property type="project" value="UniProtKB-KW"/>
</dbReference>
<sequence>MLRGFEHVGMTSGDLDRTIHFYCELLGLTLALRRQTEFGEMAFFDTGAGMLEVFAPKAQEIGRFRDVPPHEAGMRHLTFAFDDIDAVFQRLVDAGVEIVEKPRDAINREMLKRVAFVRDGDGILVELAERAEGRN</sequence>
<keyword evidence="1" id="KW-0479">Metal-binding</keyword>
<dbReference type="PANTHER" id="PTHR43048">
    <property type="entry name" value="METHYLMALONYL-COA EPIMERASE"/>
    <property type="match status" value="1"/>
</dbReference>
<dbReference type="Gene3D" id="3.10.180.10">
    <property type="entry name" value="2,3-Dihydroxybiphenyl 1,2-Dioxygenase, domain 1"/>
    <property type="match status" value="1"/>
</dbReference>
<protein>
    <submittedName>
        <fullName evidence="3">VOC family protein</fullName>
    </submittedName>
</protein>
<dbReference type="Proteomes" id="UP000654108">
    <property type="component" value="Unassembled WGS sequence"/>
</dbReference>
<comment type="caution">
    <text evidence="3">The sequence shown here is derived from an EMBL/GenBank/DDBJ whole genome shotgun (WGS) entry which is preliminary data.</text>
</comment>
<dbReference type="GO" id="GO:0046491">
    <property type="term" value="P:L-methylmalonyl-CoA metabolic process"/>
    <property type="evidence" value="ECO:0007669"/>
    <property type="project" value="TreeGrafter"/>
</dbReference>
<dbReference type="SUPFAM" id="SSF54593">
    <property type="entry name" value="Glyoxalase/Bleomycin resistance protein/Dihydroxybiphenyl dioxygenase"/>
    <property type="match status" value="1"/>
</dbReference>